<comment type="caution">
    <text evidence="2">The sequence shown here is derived from an EMBL/GenBank/DDBJ whole genome shotgun (WGS) entry which is preliminary data.</text>
</comment>
<evidence type="ECO:0000313" key="3">
    <source>
        <dbReference type="Proteomes" id="UP001160625"/>
    </source>
</evidence>
<dbReference type="EMBL" id="JARYGZ010000003">
    <property type="protein sequence ID" value="MDH7640414.1"/>
    <property type="molecule type" value="Genomic_DNA"/>
</dbReference>
<dbReference type="RefSeq" id="WP_281045779.1">
    <property type="nucleotide sequence ID" value="NZ_JARYGZ010000003.1"/>
</dbReference>
<name>A0ABT6N5M0_9SPHN</name>
<feature type="compositionally biased region" description="Basic and acidic residues" evidence="1">
    <location>
        <begin position="26"/>
        <end position="44"/>
    </location>
</feature>
<reference evidence="2" key="1">
    <citation type="submission" date="2023-04" db="EMBL/GenBank/DDBJ databases">
        <title>Sphingomonas sp. MAHUQ-71 isolated from rice field.</title>
        <authorList>
            <person name="Huq M.A."/>
        </authorList>
    </citation>
    <scope>NUCLEOTIDE SEQUENCE</scope>
    <source>
        <strain evidence="2">MAHUQ-71</strain>
    </source>
</reference>
<sequence>MSISPDALEMTTALLDRICGIVETGNDNRDNRHSPSKRSFWDAD</sequence>
<accession>A0ABT6N5M0</accession>
<evidence type="ECO:0000256" key="1">
    <source>
        <dbReference type="SAM" id="MobiDB-lite"/>
    </source>
</evidence>
<proteinExistence type="predicted"/>
<evidence type="ECO:0000313" key="2">
    <source>
        <dbReference type="EMBL" id="MDH7640414.1"/>
    </source>
</evidence>
<protein>
    <recommendedName>
        <fullName evidence="4">Transposase</fullName>
    </recommendedName>
</protein>
<feature type="region of interest" description="Disordered" evidence="1">
    <location>
        <begin position="24"/>
        <end position="44"/>
    </location>
</feature>
<evidence type="ECO:0008006" key="4">
    <source>
        <dbReference type="Google" id="ProtNLM"/>
    </source>
</evidence>
<gene>
    <name evidence="2" type="ORF">QGN17_16895</name>
</gene>
<keyword evidence="3" id="KW-1185">Reference proteome</keyword>
<dbReference type="Proteomes" id="UP001160625">
    <property type="component" value="Unassembled WGS sequence"/>
</dbReference>
<organism evidence="2 3">
    <name type="scientific">Sphingomonas oryzagri</name>
    <dbReference type="NCBI Taxonomy" id="3042314"/>
    <lineage>
        <taxon>Bacteria</taxon>
        <taxon>Pseudomonadati</taxon>
        <taxon>Pseudomonadota</taxon>
        <taxon>Alphaproteobacteria</taxon>
        <taxon>Sphingomonadales</taxon>
        <taxon>Sphingomonadaceae</taxon>
        <taxon>Sphingomonas</taxon>
    </lineage>
</organism>